<organism evidence="1 2">
    <name type="scientific">Plectosphaerella cucumerina</name>
    <dbReference type="NCBI Taxonomy" id="40658"/>
    <lineage>
        <taxon>Eukaryota</taxon>
        <taxon>Fungi</taxon>
        <taxon>Dikarya</taxon>
        <taxon>Ascomycota</taxon>
        <taxon>Pezizomycotina</taxon>
        <taxon>Sordariomycetes</taxon>
        <taxon>Hypocreomycetidae</taxon>
        <taxon>Glomerellales</taxon>
        <taxon>Plectosphaerellaceae</taxon>
        <taxon>Plectosphaerella</taxon>
    </lineage>
</organism>
<keyword evidence="2" id="KW-1185">Reference proteome</keyword>
<accession>A0A8K0TAG9</accession>
<evidence type="ECO:0000313" key="2">
    <source>
        <dbReference type="Proteomes" id="UP000813385"/>
    </source>
</evidence>
<dbReference type="AlphaFoldDB" id="A0A8K0TAG9"/>
<name>A0A8K0TAG9_9PEZI</name>
<comment type="caution">
    <text evidence="1">The sequence shown here is derived from an EMBL/GenBank/DDBJ whole genome shotgun (WGS) entry which is preliminary data.</text>
</comment>
<dbReference type="EMBL" id="JAGPXD010000007">
    <property type="protein sequence ID" value="KAH7347620.1"/>
    <property type="molecule type" value="Genomic_DNA"/>
</dbReference>
<reference evidence="1" key="1">
    <citation type="journal article" date="2021" name="Nat. Commun.">
        <title>Genetic determinants of endophytism in the Arabidopsis root mycobiome.</title>
        <authorList>
            <person name="Mesny F."/>
            <person name="Miyauchi S."/>
            <person name="Thiergart T."/>
            <person name="Pickel B."/>
            <person name="Atanasova L."/>
            <person name="Karlsson M."/>
            <person name="Huettel B."/>
            <person name="Barry K.W."/>
            <person name="Haridas S."/>
            <person name="Chen C."/>
            <person name="Bauer D."/>
            <person name="Andreopoulos W."/>
            <person name="Pangilinan J."/>
            <person name="LaButti K."/>
            <person name="Riley R."/>
            <person name="Lipzen A."/>
            <person name="Clum A."/>
            <person name="Drula E."/>
            <person name="Henrissat B."/>
            <person name="Kohler A."/>
            <person name="Grigoriev I.V."/>
            <person name="Martin F.M."/>
            <person name="Hacquard S."/>
        </authorList>
    </citation>
    <scope>NUCLEOTIDE SEQUENCE</scope>
    <source>
        <strain evidence="1">MPI-CAGE-AT-0016</strain>
    </source>
</reference>
<evidence type="ECO:0000313" key="1">
    <source>
        <dbReference type="EMBL" id="KAH7347620.1"/>
    </source>
</evidence>
<proteinExistence type="predicted"/>
<sequence>MMKRQQQVEFFADIFSGTGPVPDWTRQGRGQLMPGAGPASIAAAGKRTCTPSVATRLRLPKEPPPTCSRPGAVIVMHRSSSPPPLLSLPPWRLGARGPRTLAGRHATLGWGRKGSGGATLKEVGWAEGWVGYALPKISEARRMPRLAMVVTRVRGGGCVMILLLLLCSRQAAASSAQGTGRCPPPPLTVGGRVRSERSIEPIRPACSGGGAGHCARGEGGNPRMGRDVKSSLFYWQGSAVQ</sequence>
<dbReference type="Proteomes" id="UP000813385">
    <property type="component" value="Unassembled WGS sequence"/>
</dbReference>
<protein>
    <submittedName>
        <fullName evidence="1">Uncharacterized protein</fullName>
    </submittedName>
</protein>
<gene>
    <name evidence="1" type="ORF">B0T11DRAFT_143139</name>
</gene>